<dbReference type="KEGG" id="rpf:Rpic12D_2237"/>
<accession>C6BBQ5</accession>
<gene>
    <name evidence="1" type="ordered locus">Rpic12D_2237</name>
</gene>
<evidence type="ECO:0008006" key="2">
    <source>
        <dbReference type="Google" id="ProtNLM"/>
    </source>
</evidence>
<dbReference type="EMBL" id="CP001644">
    <property type="protein sequence ID" value="ACS63511.1"/>
    <property type="molecule type" value="Genomic_DNA"/>
</dbReference>
<dbReference type="HOGENOM" id="CLU_1561623_0_0_4"/>
<evidence type="ECO:0000313" key="1">
    <source>
        <dbReference type="EMBL" id="ACS63511.1"/>
    </source>
</evidence>
<dbReference type="AlphaFoldDB" id="C6BBQ5"/>
<organism evidence="1">
    <name type="scientific">Ralstonia pickettii (strain 12D)</name>
    <dbReference type="NCBI Taxonomy" id="428406"/>
    <lineage>
        <taxon>Bacteria</taxon>
        <taxon>Pseudomonadati</taxon>
        <taxon>Pseudomonadota</taxon>
        <taxon>Betaproteobacteria</taxon>
        <taxon>Burkholderiales</taxon>
        <taxon>Burkholderiaceae</taxon>
        <taxon>Ralstonia</taxon>
    </lineage>
</organism>
<name>C6BBQ5_RALP1</name>
<dbReference type="STRING" id="428406.Rpic12D_2237"/>
<protein>
    <recommendedName>
        <fullName evidence="2">HNH endonuclease</fullName>
    </recommendedName>
</protein>
<reference evidence="1" key="1">
    <citation type="submission" date="2009-06" db="EMBL/GenBank/DDBJ databases">
        <title>Complete sequence chromosome 1 of Ralstonia pickettii 12D.</title>
        <authorList>
            <consortium name="US DOE Joint Genome Institute"/>
            <person name="Lucas S."/>
            <person name="Copeland A."/>
            <person name="Lapidus A."/>
            <person name="Glavina del Rio T."/>
            <person name="Dalin E."/>
            <person name="Tice H."/>
            <person name="Bruce D."/>
            <person name="Goodwin L."/>
            <person name="Pitluck S."/>
            <person name="Sims D."/>
            <person name="Meincke L."/>
            <person name="Brettin T."/>
            <person name="Detter J.C."/>
            <person name="Han C."/>
            <person name="Larimer F."/>
            <person name="Land M."/>
            <person name="Hauser L."/>
            <person name="Kyrpides N."/>
            <person name="Ovchinnikova G."/>
            <person name="Marsh T."/>
            <person name="Richardson P."/>
        </authorList>
    </citation>
    <scope>NUCLEOTIDE SEQUENCE [LARGE SCALE GENOMIC DNA]</scope>
    <source>
        <strain evidence="1">12D</strain>
    </source>
</reference>
<sequence length="171" mass="19344">MAVTDIHEQAHTFHEVVEFPGHEERTESAEFRKNKRVLVKQLDLPCWICGSRDAREVHHLHEWSLWPALDPDKVLDTLHVFDPYGFTHKMGEQAIESPDDIRNLLVLCGHHEIDGVPVPGGHHRGVNLGVHDLTMPTWLALKSARKGVDVTKAIGHAQSEDKKLRGTKQRG</sequence>
<proteinExistence type="predicted"/>